<evidence type="ECO:0008006" key="3">
    <source>
        <dbReference type="Google" id="ProtNLM"/>
    </source>
</evidence>
<reference evidence="1" key="2">
    <citation type="journal article" date="2019" name="PLoS ONE">
        <title>Identification and characterization of putative Aeromonas spp. T3SS effectors.</title>
        <authorList>
            <person name="Rangel L.T."/>
            <person name="Marden J."/>
            <person name="Colston S."/>
            <person name="Setubal J.C."/>
            <person name="Graf J."/>
            <person name="Gogarten J.P."/>
        </authorList>
    </citation>
    <scope>NUCLEOTIDE SEQUENCE</scope>
    <source>
        <strain evidence="1">BAQ071013-135</strain>
    </source>
</reference>
<name>A0AAX2UMA2_AERVE</name>
<sequence length="483" mass="55691">MQSTVNPKIVEFIDYYKAEIYRLPLDKALEQAEQLGLLLRANEVGIYSLNELETFLIDKFFSELSINYDVVDNSRHNKIIFIATELYHTGGHTRLMERLASFLDTRPDLLITKKTIKSIIKREEGFFSSIHHGCVDCCAVVEKVLFFLKVILQYNIVILNTHPEDIYAIVACGLAKKIKEDIKIHFVNHADHTFSYGSSISDVWFEISGYGVAVDAMRGLKARKCFLGIPIDTSKQNSESSYKFENGDLILSAASPNKYEPTNQHSIMPLVSALLDKYDKSNFQVIGVNFLTNYWWWAIKLKYWNRLKLSKSLPYEEYIKVTSSAKLYIDSHPFPGGTAFAEQFLLGRLCVGLNSVYNGYTPLESFKKDSVDSVLREIELINNKKIIDIKNEIEIKHGFTSVRVRFLDAIFKDVYAKEDFILSFPKVKILFEKIPVKIDQISKIRRISTKRAFCSSYIKKIIFNIFFGLRHCKFFKKNKLTAR</sequence>
<protein>
    <recommendedName>
        <fullName evidence="3">Glycosyltransferase</fullName>
    </recommendedName>
</protein>
<accession>A0AAX2UMA2</accession>
<evidence type="ECO:0000313" key="2">
    <source>
        <dbReference type="Proteomes" id="UP000796104"/>
    </source>
</evidence>
<dbReference type="AlphaFoldDB" id="A0AAX2UMA2"/>
<reference evidence="1" key="1">
    <citation type="submission" date="2017-10" db="EMBL/GenBank/DDBJ databases">
        <authorList>
            <person name="Colston S.M."/>
            <person name="Graf J."/>
        </authorList>
    </citation>
    <scope>NUCLEOTIDE SEQUENCE</scope>
    <source>
        <strain evidence="1">BAQ071013-135</strain>
    </source>
</reference>
<dbReference type="EMBL" id="PDXJ01000038">
    <property type="protein sequence ID" value="TND50694.1"/>
    <property type="molecule type" value="Genomic_DNA"/>
</dbReference>
<evidence type="ECO:0000313" key="1">
    <source>
        <dbReference type="EMBL" id="TND50694.1"/>
    </source>
</evidence>
<proteinExistence type="predicted"/>
<gene>
    <name evidence="1" type="ORF">CF123_21120</name>
</gene>
<comment type="caution">
    <text evidence="1">The sequence shown here is derived from an EMBL/GenBank/DDBJ whole genome shotgun (WGS) entry which is preliminary data.</text>
</comment>
<dbReference type="RefSeq" id="WP_139495675.1">
    <property type="nucleotide sequence ID" value="NZ_CAWORL010000032.1"/>
</dbReference>
<organism evidence="1 2">
    <name type="scientific">Aeromonas veronii</name>
    <dbReference type="NCBI Taxonomy" id="654"/>
    <lineage>
        <taxon>Bacteria</taxon>
        <taxon>Pseudomonadati</taxon>
        <taxon>Pseudomonadota</taxon>
        <taxon>Gammaproteobacteria</taxon>
        <taxon>Aeromonadales</taxon>
        <taxon>Aeromonadaceae</taxon>
        <taxon>Aeromonas</taxon>
    </lineage>
</organism>
<dbReference type="SUPFAM" id="SSF53756">
    <property type="entry name" value="UDP-Glycosyltransferase/glycogen phosphorylase"/>
    <property type="match status" value="1"/>
</dbReference>
<dbReference type="Proteomes" id="UP000796104">
    <property type="component" value="Unassembled WGS sequence"/>
</dbReference>